<dbReference type="Proteomes" id="UP000781958">
    <property type="component" value="Unassembled WGS sequence"/>
</dbReference>
<feature type="transmembrane region" description="Helical" evidence="4">
    <location>
        <begin position="332"/>
        <end position="353"/>
    </location>
</feature>
<sequence length="424" mass="43187">MHGTHIVRHGGDPVEPTLADDLLIDAEEDAEPSPPSQRPFLLGTALVLVALNLRPALSSVAPILAELVRDTGLSATMASALTTLPVLCLGVFGLMAPGLARRHGSERVVLLTLIVLAAGIGLRAVPAFPAQALGAVAAGAGIGIIGALLPGIVKRDFPNHPALMTGVYTMGLCAGAALAAGATLPLARVLHGSWSLALACWAFPALAAAVVWAVLSPTPADHAARRAAQPAGGLWRDRLAWQVTLFMGLQSSLAYIVFGWLAVILRDRGVEPVTAGLVVSASIMVQVGSSLVAPILATRSRQQSVAVLVVLGCTLAGLLGCLFAPLWSLWGWSALLGVGQGGSFAIALTIIVLRSGDPHIAAQLSGMAQSVGYALASLGPLAAGLLHDRTGGWGAAGILVIAISLAAALFGVAAGRDRHVLETE</sequence>
<comment type="caution">
    <text evidence="6">The sequence shown here is derived from an EMBL/GenBank/DDBJ whole genome shotgun (WGS) entry which is preliminary data.</text>
</comment>
<accession>A0ABS4SV85</accession>
<gene>
    <name evidence="6" type="ORF">J2851_006299</name>
</gene>
<keyword evidence="2 4" id="KW-1133">Transmembrane helix</keyword>
<feature type="transmembrane region" description="Helical" evidence="4">
    <location>
        <begin position="392"/>
        <end position="414"/>
    </location>
</feature>
<evidence type="ECO:0000256" key="2">
    <source>
        <dbReference type="ARBA" id="ARBA00022989"/>
    </source>
</evidence>
<feature type="transmembrane region" description="Helical" evidence="4">
    <location>
        <begin position="108"/>
        <end position="126"/>
    </location>
</feature>
<dbReference type="PANTHER" id="PTHR23523:SF2">
    <property type="entry name" value="2-NITROIMIDAZOLE TRANSPORTER"/>
    <property type="match status" value="1"/>
</dbReference>
<dbReference type="PANTHER" id="PTHR23523">
    <property type="match status" value="1"/>
</dbReference>
<evidence type="ECO:0000313" key="6">
    <source>
        <dbReference type="EMBL" id="MBP2296481.1"/>
    </source>
</evidence>
<dbReference type="EMBL" id="JAGINP010000031">
    <property type="protein sequence ID" value="MBP2296481.1"/>
    <property type="molecule type" value="Genomic_DNA"/>
</dbReference>
<evidence type="ECO:0000256" key="3">
    <source>
        <dbReference type="ARBA" id="ARBA00023136"/>
    </source>
</evidence>
<feature type="transmembrane region" description="Helical" evidence="4">
    <location>
        <begin position="193"/>
        <end position="215"/>
    </location>
</feature>
<feature type="transmembrane region" description="Helical" evidence="4">
    <location>
        <begin position="165"/>
        <end position="187"/>
    </location>
</feature>
<evidence type="ECO:0000256" key="1">
    <source>
        <dbReference type="ARBA" id="ARBA00022692"/>
    </source>
</evidence>
<keyword evidence="1 4" id="KW-0812">Transmembrane</keyword>
<protein>
    <submittedName>
        <fullName evidence="6">CP family cyanate transporter-like MFS transporter</fullName>
    </submittedName>
</protein>
<feature type="transmembrane region" description="Helical" evidence="4">
    <location>
        <begin position="365"/>
        <end position="386"/>
    </location>
</feature>
<feature type="domain" description="Major facilitator superfamily (MFS) profile" evidence="5">
    <location>
        <begin position="236"/>
        <end position="424"/>
    </location>
</feature>
<dbReference type="PROSITE" id="PS50850">
    <property type="entry name" value="MFS"/>
    <property type="match status" value="1"/>
</dbReference>
<feature type="transmembrane region" description="Helical" evidence="4">
    <location>
        <begin position="243"/>
        <end position="265"/>
    </location>
</feature>
<dbReference type="Pfam" id="PF07690">
    <property type="entry name" value="MFS_1"/>
    <property type="match status" value="1"/>
</dbReference>
<evidence type="ECO:0000256" key="4">
    <source>
        <dbReference type="SAM" id="Phobius"/>
    </source>
</evidence>
<name>A0ABS4SV85_9PROT</name>
<evidence type="ECO:0000313" key="7">
    <source>
        <dbReference type="Proteomes" id="UP000781958"/>
    </source>
</evidence>
<organism evidence="6 7">
    <name type="scientific">Azospirillum rugosum</name>
    <dbReference type="NCBI Taxonomy" id="416170"/>
    <lineage>
        <taxon>Bacteria</taxon>
        <taxon>Pseudomonadati</taxon>
        <taxon>Pseudomonadota</taxon>
        <taxon>Alphaproteobacteria</taxon>
        <taxon>Rhodospirillales</taxon>
        <taxon>Azospirillaceae</taxon>
        <taxon>Azospirillum</taxon>
    </lineage>
</organism>
<reference evidence="6 7" key="1">
    <citation type="submission" date="2021-03" db="EMBL/GenBank/DDBJ databases">
        <title>Genomic Encyclopedia of Type Strains, Phase III (KMG-III): the genomes of soil and plant-associated and newly described type strains.</title>
        <authorList>
            <person name="Whitman W."/>
        </authorList>
    </citation>
    <scope>NUCLEOTIDE SEQUENCE [LARGE SCALE GENOMIC DNA]</scope>
    <source>
        <strain evidence="6 7">IMMIB AFH-6</strain>
    </source>
</reference>
<dbReference type="InterPro" id="IPR020846">
    <property type="entry name" value="MFS_dom"/>
</dbReference>
<evidence type="ECO:0000259" key="5">
    <source>
        <dbReference type="PROSITE" id="PS50850"/>
    </source>
</evidence>
<dbReference type="CDD" id="cd17339">
    <property type="entry name" value="MFS_NIMT_CynX_like"/>
    <property type="match status" value="1"/>
</dbReference>
<dbReference type="SUPFAM" id="SSF103473">
    <property type="entry name" value="MFS general substrate transporter"/>
    <property type="match status" value="1"/>
</dbReference>
<feature type="transmembrane region" description="Helical" evidence="4">
    <location>
        <begin position="277"/>
        <end position="298"/>
    </location>
</feature>
<feature type="transmembrane region" description="Helical" evidence="4">
    <location>
        <begin position="305"/>
        <end position="326"/>
    </location>
</feature>
<feature type="transmembrane region" description="Helical" evidence="4">
    <location>
        <begin position="77"/>
        <end position="96"/>
    </location>
</feature>
<proteinExistence type="predicted"/>
<dbReference type="Gene3D" id="1.20.1250.20">
    <property type="entry name" value="MFS general substrate transporter like domains"/>
    <property type="match status" value="1"/>
</dbReference>
<dbReference type="InterPro" id="IPR052524">
    <property type="entry name" value="MFS_Cyanate_Porter"/>
</dbReference>
<keyword evidence="7" id="KW-1185">Reference proteome</keyword>
<dbReference type="InterPro" id="IPR036259">
    <property type="entry name" value="MFS_trans_sf"/>
</dbReference>
<dbReference type="RefSeq" id="WP_246501059.1">
    <property type="nucleotide sequence ID" value="NZ_JAGINP010000031.1"/>
</dbReference>
<keyword evidence="3 4" id="KW-0472">Membrane</keyword>
<feature type="transmembrane region" description="Helical" evidence="4">
    <location>
        <begin position="132"/>
        <end position="153"/>
    </location>
</feature>
<dbReference type="InterPro" id="IPR011701">
    <property type="entry name" value="MFS"/>
</dbReference>